<accession>A0A068QSL6</accession>
<dbReference type="Proteomes" id="UP000032721">
    <property type="component" value="Chromosome"/>
</dbReference>
<dbReference type="HOGENOM" id="CLU_3224053_0_0_6"/>
<organism evidence="1 2">
    <name type="scientific">Xenorhabdus doucetiae</name>
    <dbReference type="NCBI Taxonomy" id="351671"/>
    <lineage>
        <taxon>Bacteria</taxon>
        <taxon>Pseudomonadati</taxon>
        <taxon>Pseudomonadota</taxon>
        <taxon>Gammaproteobacteria</taxon>
        <taxon>Enterobacterales</taxon>
        <taxon>Morganellaceae</taxon>
        <taxon>Xenorhabdus</taxon>
    </lineage>
</organism>
<dbReference type="KEGG" id="xdo:XDD1_2055"/>
<evidence type="ECO:0000313" key="2">
    <source>
        <dbReference type="Proteomes" id="UP000032721"/>
    </source>
</evidence>
<gene>
    <name evidence="1" type="ORF">XDD1_2055</name>
</gene>
<dbReference type="STRING" id="351671.XDD1_2055"/>
<name>A0A068QSL6_9GAMM</name>
<proteinExistence type="predicted"/>
<dbReference type="AlphaFoldDB" id="A0A068QSL6"/>
<sequence>MLNLPKEKVIFAGYATFFMISLTKTTNNRLKDKLKTKSYTTRGG</sequence>
<evidence type="ECO:0000313" key="1">
    <source>
        <dbReference type="EMBL" id="CDG17754.1"/>
    </source>
</evidence>
<protein>
    <submittedName>
        <fullName evidence="1">Uncharacterized protein</fullName>
    </submittedName>
</protein>
<dbReference type="EMBL" id="FO704550">
    <property type="protein sequence ID" value="CDG17754.1"/>
    <property type="molecule type" value="Genomic_DNA"/>
</dbReference>
<reference evidence="1 2" key="1">
    <citation type="submission" date="2013-07" db="EMBL/GenBank/DDBJ databases">
        <authorList>
            <person name="Genoscope - CEA"/>
        </authorList>
    </citation>
    <scope>NUCLEOTIDE SEQUENCE [LARGE SCALE GENOMIC DNA]</scope>
    <source>
        <strain evidence="2">FRM16 / DSM 17909</strain>
    </source>
</reference>